<feature type="compositionally biased region" description="Basic and acidic residues" evidence="1">
    <location>
        <begin position="33"/>
        <end position="46"/>
    </location>
</feature>
<feature type="region of interest" description="Disordered" evidence="1">
    <location>
        <begin position="297"/>
        <end position="349"/>
    </location>
</feature>
<sequence>MTSEKARGKMPAAAAATASNSTPSYMMPTNAAESRRTTRSQTKDQRLTGGVFTTAGPVKGIVIQGPGGTVQDHAARLLNLKKTGSVEAAIAGANATVKASAPAGKASGSSNKGLDSRLRARQLLRFLSQSPRPGDDKEDKLEAVRNAIDEIPRGLERLESLVAMSKSTAGAAGDEAEWEPFFDKMTPNQLTAYIRRNLARWLDSLVPFDDDMSRTQGQAGTTASTSSVTTTTTKATTAAAAVGHEALPDGVVTGGSASIAAPPVADPPLPQSAATPIPPDVSAVAVAVVGAAAVNPVVGDSNKDDIQASKPSSDGNDGAGIKGAPREASPTPSSASTSEEIRPPTSSTTVAAGCHHQIQEGEQVQRGTYHFPSLDDGSEAFRFCLIEWEWARRYKVLSYTNFQPVLPSNRGDSIESNNQVIAQYAQWIQKERPVDDHNPVPYWVRNEERERAQRLNLPETKYSTRWLASGIEGLPGGGYGAWRKDSRGRWVRVLASGKCVAPKHGVFDLTGDWNKGKGEE</sequence>
<keyword evidence="3" id="KW-1185">Reference proteome</keyword>
<gene>
    <name evidence="2" type="ORF">VMCG_10928</name>
</gene>
<organism evidence="2 3">
    <name type="scientific">Cytospora schulzeri</name>
    <dbReference type="NCBI Taxonomy" id="448051"/>
    <lineage>
        <taxon>Eukaryota</taxon>
        <taxon>Fungi</taxon>
        <taxon>Dikarya</taxon>
        <taxon>Ascomycota</taxon>
        <taxon>Pezizomycotina</taxon>
        <taxon>Sordariomycetes</taxon>
        <taxon>Sordariomycetidae</taxon>
        <taxon>Diaporthales</taxon>
        <taxon>Cytosporaceae</taxon>
        <taxon>Cytospora</taxon>
    </lineage>
</organism>
<dbReference type="AlphaFoldDB" id="A0A423V7Z3"/>
<dbReference type="OrthoDB" id="10314281at2759"/>
<protein>
    <submittedName>
        <fullName evidence="2">Uncharacterized protein</fullName>
    </submittedName>
</protein>
<evidence type="ECO:0000313" key="2">
    <source>
        <dbReference type="EMBL" id="ROV86919.1"/>
    </source>
</evidence>
<evidence type="ECO:0000256" key="1">
    <source>
        <dbReference type="SAM" id="MobiDB-lite"/>
    </source>
</evidence>
<feature type="region of interest" description="Disordered" evidence="1">
    <location>
        <begin position="1"/>
        <end position="52"/>
    </location>
</feature>
<reference evidence="2 3" key="1">
    <citation type="submission" date="2015-09" db="EMBL/GenBank/DDBJ databases">
        <title>Host preference determinants of Valsa canker pathogens revealed by comparative genomics.</title>
        <authorList>
            <person name="Yin Z."/>
            <person name="Huang L."/>
        </authorList>
    </citation>
    <scope>NUCLEOTIDE SEQUENCE [LARGE SCALE GENOMIC DNA]</scope>
    <source>
        <strain evidence="2 3">03-1</strain>
    </source>
</reference>
<proteinExistence type="predicted"/>
<accession>A0A423V7Z3</accession>
<feature type="compositionally biased region" description="Low complexity" evidence="1">
    <location>
        <begin position="326"/>
        <end position="338"/>
    </location>
</feature>
<dbReference type="Proteomes" id="UP000283895">
    <property type="component" value="Unassembled WGS sequence"/>
</dbReference>
<dbReference type="EMBL" id="LKEA01000117">
    <property type="protein sequence ID" value="ROV86919.1"/>
    <property type="molecule type" value="Genomic_DNA"/>
</dbReference>
<evidence type="ECO:0000313" key="3">
    <source>
        <dbReference type="Proteomes" id="UP000283895"/>
    </source>
</evidence>
<name>A0A423V7Z3_9PEZI</name>
<comment type="caution">
    <text evidence="2">The sequence shown here is derived from an EMBL/GenBank/DDBJ whole genome shotgun (WGS) entry which is preliminary data.</text>
</comment>